<gene>
    <name evidence="2" type="ORF">D7I43_17020</name>
    <name evidence="3" type="ORF">OG994_15880</name>
</gene>
<dbReference type="OrthoDB" id="4094798at2"/>
<dbReference type="Proteomes" id="UP000285744">
    <property type="component" value="Unassembled WGS sequence"/>
</dbReference>
<dbReference type="Proteomes" id="UP001432190">
    <property type="component" value="Chromosome"/>
</dbReference>
<name>A0A420EZX6_9ACTN</name>
<evidence type="ECO:0000313" key="3">
    <source>
        <dbReference type="EMBL" id="WUP47144.1"/>
    </source>
</evidence>
<keyword evidence="5" id="KW-1185">Reference proteome</keyword>
<evidence type="ECO:0000313" key="2">
    <source>
        <dbReference type="EMBL" id="RKF26273.1"/>
    </source>
</evidence>
<dbReference type="RefSeq" id="WP_120329488.1">
    <property type="nucleotide sequence ID" value="NZ_CP108084.1"/>
</dbReference>
<keyword evidence="1" id="KW-1133">Transmembrane helix</keyword>
<evidence type="ECO:0000313" key="5">
    <source>
        <dbReference type="Proteomes" id="UP001432190"/>
    </source>
</evidence>
<reference evidence="2 4" key="1">
    <citation type="journal article" date="2018" name="Int. J. Syst. Evol. Microbiol.">
        <title>Micromonospora globbae sp. nov., an endophytic actinomycete isolated from roots of Globba winitii C. H. Wright.</title>
        <authorList>
            <person name="Kuncharoen N."/>
            <person name="Pittayakhajonwut P."/>
            <person name="Tanasupawat S."/>
        </authorList>
    </citation>
    <scope>NUCLEOTIDE SEQUENCE [LARGE SCALE GENOMIC DNA]</scope>
    <source>
        <strain evidence="2 4">WPS1-2</strain>
    </source>
</reference>
<evidence type="ECO:0000313" key="4">
    <source>
        <dbReference type="Proteomes" id="UP000285744"/>
    </source>
</evidence>
<keyword evidence="1" id="KW-0812">Transmembrane</keyword>
<sequence length="267" mass="27952">MTGVRATLAVCRYEFRMQIRRRSLWITIALVAGALAAGRFGMGPRYAPAPPGAPAREVMTRWAFLFSVILPIAFGMALADRLLRDRRLRTAELLASLPPGPAGRLTGTFLGGVAATGAPALAAMLVAAGYETVRRGDLTMIPWGLAAFAAVLAPALVFVAGYALVCPLVLTAPLFRVLFVGYWFWGNVLLPATLPTLTGSLLSPIGSYAASWLLGTPVLYAGIPGPLPVLRPEPTGSAAAASIALLVVAGLVPLLAVGLLRGRRRTA</sequence>
<feature type="transmembrane region" description="Helical" evidence="1">
    <location>
        <begin position="182"/>
        <end position="202"/>
    </location>
</feature>
<feature type="transmembrane region" description="Helical" evidence="1">
    <location>
        <begin position="143"/>
        <end position="170"/>
    </location>
</feature>
<organism evidence="2 4">
    <name type="scientific">Micromonospora globbae</name>
    <dbReference type="NCBI Taxonomy" id="1894969"/>
    <lineage>
        <taxon>Bacteria</taxon>
        <taxon>Bacillati</taxon>
        <taxon>Actinomycetota</taxon>
        <taxon>Actinomycetes</taxon>
        <taxon>Micromonosporales</taxon>
        <taxon>Micromonosporaceae</taxon>
        <taxon>Micromonospora</taxon>
    </lineage>
</organism>
<proteinExistence type="predicted"/>
<evidence type="ECO:0000256" key="1">
    <source>
        <dbReference type="SAM" id="Phobius"/>
    </source>
</evidence>
<protein>
    <submittedName>
        <fullName evidence="2">Uncharacterized protein</fullName>
    </submittedName>
</protein>
<reference evidence="3" key="2">
    <citation type="submission" date="2022-10" db="EMBL/GenBank/DDBJ databases">
        <title>The complete genomes of actinobacterial strains from the NBC collection.</title>
        <authorList>
            <person name="Joergensen T.S."/>
            <person name="Alvarez Arevalo M."/>
            <person name="Sterndorff E.B."/>
            <person name="Faurdal D."/>
            <person name="Vuksanovic O."/>
            <person name="Mourched A.-S."/>
            <person name="Charusanti P."/>
            <person name="Shaw S."/>
            <person name="Blin K."/>
            <person name="Weber T."/>
        </authorList>
    </citation>
    <scope>NUCLEOTIDE SEQUENCE</scope>
    <source>
        <strain evidence="3">NBC_00256</strain>
    </source>
</reference>
<keyword evidence="1" id="KW-0472">Membrane</keyword>
<accession>A0A420EZX6</accession>
<feature type="transmembrane region" description="Helical" evidence="1">
    <location>
        <begin position="62"/>
        <end position="79"/>
    </location>
</feature>
<dbReference type="EMBL" id="RAQQ01000011">
    <property type="protein sequence ID" value="RKF26273.1"/>
    <property type="molecule type" value="Genomic_DNA"/>
</dbReference>
<feature type="transmembrane region" description="Helical" evidence="1">
    <location>
        <begin position="24"/>
        <end position="42"/>
    </location>
</feature>
<dbReference type="AlphaFoldDB" id="A0A420EZX6"/>
<feature type="transmembrane region" description="Helical" evidence="1">
    <location>
        <begin position="239"/>
        <end position="260"/>
    </location>
</feature>
<dbReference type="EMBL" id="CP108084">
    <property type="protein sequence ID" value="WUP47144.1"/>
    <property type="molecule type" value="Genomic_DNA"/>
</dbReference>